<dbReference type="PANTHER" id="PTHR30093:SF47">
    <property type="entry name" value="TYPE IV PILUS NON-CORE MINOR PILIN PILE"/>
    <property type="match status" value="1"/>
</dbReference>
<dbReference type="STRING" id="365046.Rta_12575"/>
<dbReference type="Gene3D" id="3.30.700.10">
    <property type="entry name" value="Glycoprotein, Type 4 Pilin"/>
    <property type="match status" value="1"/>
</dbReference>
<protein>
    <submittedName>
        <fullName evidence="4">Pseudopilin, general secretion pathway protein G-like protein</fullName>
    </submittedName>
</protein>
<dbReference type="GO" id="GO:0015627">
    <property type="term" value="C:type II protein secretion system complex"/>
    <property type="evidence" value="ECO:0007669"/>
    <property type="project" value="InterPro"/>
</dbReference>
<keyword evidence="5" id="KW-1185">Reference proteome</keyword>
<dbReference type="eggNOG" id="COG2165">
    <property type="taxonomic scope" value="Bacteria"/>
</dbReference>
<evidence type="ECO:0000256" key="3">
    <source>
        <dbReference type="SAM" id="Phobius"/>
    </source>
</evidence>
<sequence length="164" mass="17404">MSANKRKCGAGFTLIELLVTLALVGVAAAIVLPLASLAETRAKEAELRQALRNIRQALDEYKAAADAGVIDKPTGTSGYPTSLEVLVTGVPRSAALGASEMPLVFLRRIPRDPFFADNSTPAAQTWRIRSYGAAPGESNAGQDVFDVSSKSNRTALDGTRISEW</sequence>
<dbReference type="InterPro" id="IPR000983">
    <property type="entry name" value="Bac_GSPG_pilin"/>
</dbReference>
<evidence type="ECO:0000313" key="4">
    <source>
        <dbReference type="EMBL" id="AEG92343.1"/>
    </source>
</evidence>
<reference evidence="4 5" key="2">
    <citation type="journal article" date="2011" name="PLoS ONE">
        <title>The Cyst-Dividing Bacterium Ramlibacter tataouinensis TTB310 Genome Reveals a Well-Stocked Toolbox for Adaptation to a Desert Environment.</title>
        <authorList>
            <person name="De Luca G."/>
            <person name="Barakat M."/>
            <person name="Ortet P."/>
            <person name="Fochesato S."/>
            <person name="Jourlin-Castelli C."/>
            <person name="Ansaldi M."/>
            <person name="Py B."/>
            <person name="Fichant G."/>
            <person name="Coutinho P.M."/>
            <person name="Voulhoux R."/>
            <person name="Bastien O."/>
            <person name="Marechal E."/>
            <person name="Henrissat B."/>
            <person name="Quentin Y."/>
            <person name="Noirot P."/>
            <person name="Filloux A."/>
            <person name="Mejean V."/>
            <person name="Dubow M.S."/>
            <person name="Barras F."/>
            <person name="Barbe V."/>
            <person name="Weissenbach J."/>
            <person name="Mihalcescu I."/>
            <person name="Vermeglio A."/>
            <person name="Achouak W."/>
            <person name="Heulin T."/>
        </authorList>
    </citation>
    <scope>NUCLEOTIDE SEQUENCE [LARGE SCALE GENOMIC DNA]</scope>
    <source>
        <strain evidence="5">ATCC BAA-407 / DSM 14655 / LMG 21543 / TTB310</strain>
    </source>
</reference>
<evidence type="ECO:0000256" key="2">
    <source>
        <dbReference type="SAM" id="Coils"/>
    </source>
</evidence>
<accession>F5Y2I0</accession>
<keyword evidence="3" id="KW-0472">Membrane</keyword>
<organism evidence="4 5">
    <name type="scientific">Ramlibacter tataouinensis (strain ATCC BAA-407 / DSM 14655 / LMG 21543 / TTB310)</name>
    <dbReference type="NCBI Taxonomy" id="365046"/>
    <lineage>
        <taxon>Bacteria</taxon>
        <taxon>Pseudomonadati</taxon>
        <taxon>Pseudomonadota</taxon>
        <taxon>Betaproteobacteria</taxon>
        <taxon>Burkholderiales</taxon>
        <taxon>Comamonadaceae</taxon>
        <taxon>Ramlibacter</taxon>
    </lineage>
</organism>
<evidence type="ECO:0000313" key="5">
    <source>
        <dbReference type="Proteomes" id="UP000008385"/>
    </source>
</evidence>
<gene>
    <name evidence="4" type="ordered locus">Rta_12575</name>
</gene>
<dbReference type="EMBL" id="CP000245">
    <property type="protein sequence ID" value="AEG92343.1"/>
    <property type="molecule type" value="Genomic_DNA"/>
</dbReference>
<feature type="transmembrane region" description="Helical" evidence="3">
    <location>
        <begin position="12"/>
        <end position="35"/>
    </location>
</feature>
<dbReference type="RefSeq" id="WP_013900576.1">
    <property type="nucleotide sequence ID" value="NC_015677.1"/>
</dbReference>
<dbReference type="AlphaFoldDB" id="F5Y2I0"/>
<keyword evidence="1" id="KW-0488">Methylation</keyword>
<keyword evidence="2" id="KW-0175">Coiled coil</keyword>
<dbReference type="KEGG" id="rta:Rta_12575"/>
<dbReference type="PANTHER" id="PTHR30093">
    <property type="entry name" value="GENERAL SECRETION PATHWAY PROTEIN G"/>
    <property type="match status" value="1"/>
</dbReference>
<dbReference type="GO" id="GO:0015628">
    <property type="term" value="P:protein secretion by the type II secretion system"/>
    <property type="evidence" value="ECO:0007669"/>
    <property type="project" value="InterPro"/>
</dbReference>
<proteinExistence type="predicted"/>
<dbReference type="HOGENOM" id="CLU_091705_7_2_4"/>
<dbReference type="NCBIfam" id="TIGR02532">
    <property type="entry name" value="IV_pilin_GFxxxE"/>
    <property type="match status" value="1"/>
</dbReference>
<keyword evidence="3" id="KW-1133">Transmembrane helix</keyword>
<keyword evidence="3" id="KW-0812">Transmembrane</keyword>
<reference evidence="5" key="1">
    <citation type="submission" date="2006-01" db="EMBL/GenBank/DDBJ databases">
        <title>Genome of the cyst-dividing bacterium Ramlibacter tataouinensis.</title>
        <authorList>
            <person name="Barakat M."/>
            <person name="Ortet P."/>
            <person name="De Luca G."/>
            <person name="Jourlin-Castelli C."/>
            <person name="Ansaldi M."/>
            <person name="Py B."/>
            <person name="Fichant G."/>
            <person name="Coutinho P."/>
            <person name="Voulhoux R."/>
            <person name="Bastien O."/>
            <person name="Roy S."/>
            <person name="Marechal E."/>
            <person name="Henrissat B."/>
            <person name="Quentin Y."/>
            <person name="Noirot P."/>
            <person name="Filloux A."/>
            <person name="Mejean V."/>
            <person name="DuBow M."/>
            <person name="Barras F."/>
            <person name="Heulin T."/>
        </authorList>
    </citation>
    <scope>NUCLEOTIDE SEQUENCE [LARGE SCALE GENOMIC DNA]</scope>
    <source>
        <strain evidence="5">ATCC BAA-407 / DSM 14655 / LMG 21543 / TTB310</strain>
    </source>
</reference>
<feature type="coiled-coil region" evidence="2">
    <location>
        <begin position="37"/>
        <end position="67"/>
    </location>
</feature>
<dbReference type="PROSITE" id="PS00409">
    <property type="entry name" value="PROKAR_NTER_METHYL"/>
    <property type="match status" value="1"/>
</dbReference>
<dbReference type="Proteomes" id="UP000008385">
    <property type="component" value="Chromosome"/>
</dbReference>
<dbReference type="InterPro" id="IPR045584">
    <property type="entry name" value="Pilin-like"/>
</dbReference>
<name>F5Y2I0_RAMTT</name>
<dbReference type="Pfam" id="PF07963">
    <property type="entry name" value="N_methyl"/>
    <property type="match status" value="1"/>
</dbReference>
<evidence type="ECO:0000256" key="1">
    <source>
        <dbReference type="ARBA" id="ARBA00022481"/>
    </source>
</evidence>
<dbReference type="InterPro" id="IPR012902">
    <property type="entry name" value="N_methyl_site"/>
</dbReference>
<dbReference type="OrthoDB" id="9790526at2"/>
<dbReference type="PRINTS" id="PR00813">
    <property type="entry name" value="BCTERIALGSPG"/>
</dbReference>
<dbReference type="SUPFAM" id="SSF54523">
    <property type="entry name" value="Pili subunits"/>
    <property type="match status" value="1"/>
</dbReference>